<dbReference type="InterPro" id="IPR003439">
    <property type="entry name" value="ABC_transporter-like_ATP-bd"/>
</dbReference>
<evidence type="ECO:0000256" key="2">
    <source>
        <dbReference type="ARBA" id="ARBA00005417"/>
    </source>
</evidence>
<dbReference type="PANTHER" id="PTHR43553:SF27">
    <property type="entry name" value="ENERGY-COUPLING FACTOR TRANSPORTER ATP-BINDING PROTEIN ECFA2"/>
    <property type="match status" value="1"/>
</dbReference>
<dbReference type="EMBL" id="DTPE01000248">
    <property type="protein sequence ID" value="HGE75724.1"/>
    <property type="molecule type" value="Genomic_DNA"/>
</dbReference>
<evidence type="ECO:0000256" key="3">
    <source>
        <dbReference type="ARBA" id="ARBA00022448"/>
    </source>
</evidence>
<dbReference type="CDD" id="cd03225">
    <property type="entry name" value="ABC_cobalt_CbiO_domain1"/>
    <property type="match status" value="1"/>
</dbReference>
<gene>
    <name evidence="10" type="ORF">ENX73_06330</name>
</gene>
<dbReference type="FunFam" id="3.40.50.300:FF:000224">
    <property type="entry name" value="Energy-coupling factor transporter ATP-binding protein EcfA"/>
    <property type="match status" value="1"/>
</dbReference>
<dbReference type="GO" id="GO:0042626">
    <property type="term" value="F:ATPase-coupled transmembrane transporter activity"/>
    <property type="evidence" value="ECO:0007669"/>
    <property type="project" value="TreeGrafter"/>
</dbReference>
<dbReference type="GO" id="GO:0043190">
    <property type="term" value="C:ATP-binding cassette (ABC) transporter complex"/>
    <property type="evidence" value="ECO:0007669"/>
    <property type="project" value="TreeGrafter"/>
</dbReference>
<evidence type="ECO:0000256" key="6">
    <source>
        <dbReference type="ARBA" id="ARBA00022840"/>
    </source>
</evidence>
<dbReference type="SMART" id="SM00382">
    <property type="entry name" value="AAA"/>
    <property type="match status" value="1"/>
</dbReference>
<evidence type="ECO:0000256" key="1">
    <source>
        <dbReference type="ARBA" id="ARBA00004202"/>
    </source>
</evidence>
<dbReference type="InterPro" id="IPR027417">
    <property type="entry name" value="P-loop_NTPase"/>
</dbReference>
<keyword evidence="4" id="KW-1003">Cell membrane</keyword>
<evidence type="ECO:0000256" key="5">
    <source>
        <dbReference type="ARBA" id="ARBA00022741"/>
    </source>
</evidence>
<keyword evidence="3" id="KW-0813">Transport</keyword>
<organism evidence="10">
    <name type="scientific">Mesoaciditoga lauensis</name>
    <dbReference type="NCBI Taxonomy" id="1495039"/>
    <lineage>
        <taxon>Bacteria</taxon>
        <taxon>Thermotogati</taxon>
        <taxon>Thermotogota</taxon>
        <taxon>Thermotogae</taxon>
        <taxon>Mesoaciditogales</taxon>
        <taxon>Mesoaciditogaceae</taxon>
        <taxon>Mesoaciditoga</taxon>
    </lineage>
</organism>
<comment type="caution">
    <text evidence="10">The sequence shown here is derived from an EMBL/GenBank/DDBJ whole genome shotgun (WGS) entry which is preliminary data.</text>
</comment>
<evidence type="ECO:0000256" key="8">
    <source>
        <dbReference type="ARBA" id="ARBA00023136"/>
    </source>
</evidence>
<dbReference type="GO" id="GO:0005524">
    <property type="term" value="F:ATP binding"/>
    <property type="evidence" value="ECO:0007669"/>
    <property type="project" value="UniProtKB-KW"/>
</dbReference>
<dbReference type="GO" id="GO:0016887">
    <property type="term" value="F:ATP hydrolysis activity"/>
    <property type="evidence" value="ECO:0007669"/>
    <property type="project" value="InterPro"/>
</dbReference>
<dbReference type="PANTHER" id="PTHR43553">
    <property type="entry name" value="HEAVY METAL TRANSPORTER"/>
    <property type="match status" value="1"/>
</dbReference>
<keyword evidence="8" id="KW-0472">Membrane</keyword>
<comment type="subcellular location">
    <subcellularLocation>
        <location evidence="1">Cell membrane</location>
        <topology evidence="1">Peripheral membrane protein</topology>
    </subcellularLocation>
</comment>
<evidence type="ECO:0000256" key="7">
    <source>
        <dbReference type="ARBA" id="ARBA00022967"/>
    </source>
</evidence>
<dbReference type="PROSITE" id="PS00211">
    <property type="entry name" value="ABC_TRANSPORTER_1"/>
    <property type="match status" value="1"/>
</dbReference>
<keyword evidence="6" id="KW-0067">ATP-binding</keyword>
<keyword evidence="5" id="KW-0547">Nucleotide-binding</keyword>
<evidence type="ECO:0000313" key="10">
    <source>
        <dbReference type="EMBL" id="HGE75724.1"/>
    </source>
</evidence>
<dbReference type="AlphaFoldDB" id="A0A7V3VT46"/>
<dbReference type="InterPro" id="IPR017871">
    <property type="entry name" value="ABC_transporter-like_CS"/>
</dbReference>
<keyword evidence="7" id="KW-1278">Translocase</keyword>
<dbReference type="InterPro" id="IPR003593">
    <property type="entry name" value="AAA+_ATPase"/>
</dbReference>
<name>A0A7V3VT46_9BACT</name>
<dbReference type="Pfam" id="PF00005">
    <property type="entry name" value="ABC_tran"/>
    <property type="match status" value="1"/>
</dbReference>
<protein>
    <submittedName>
        <fullName evidence="10">Energy-coupling factor transporter ATPase</fullName>
    </submittedName>
</protein>
<dbReference type="InterPro" id="IPR050095">
    <property type="entry name" value="ECF_ABC_transporter_ATP-bd"/>
</dbReference>
<feature type="domain" description="ABC transporter" evidence="9">
    <location>
        <begin position="11"/>
        <end position="250"/>
    </location>
</feature>
<comment type="similarity">
    <text evidence="2">Belongs to the ABC transporter superfamily.</text>
</comment>
<accession>A0A7V3VT46</accession>
<evidence type="ECO:0000259" key="9">
    <source>
        <dbReference type="PROSITE" id="PS50893"/>
    </source>
</evidence>
<dbReference type="Gene3D" id="3.40.50.300">
    <property type="entry name" value="P-loop containing nucleotide triphosphate hydrolases"/>
    <property type="match status" value="1"/>
</dbReference>
<reference evidence="10" key="1">
    <citation type="journal article" date="2020" name="mSystems">
        <title>Genome- and Community-Level Interaction Insights into Carbon Utilization and Element Cycling Functions of Hydrothermarchaeota in Hydrothermal Sediment.</title>
        <authorList>
            <person name="Zhou Z."/>
            <person name="Liu Y."/>
            <person name="Xu W."/>
            <person name="Pan J."/>
            <person name="Luo Z.H."/>
            <person name="Li M."/>
        </authorList>
    </citation>
    <scope>NUCLEOTIDE SEQUENCE [LARGE SCALE GENOMIC DNA]</scope>
    <source>
        <strain evidence="10">SpSt-966</strain>
    </source>
</reference>
<proteinExistence type="inferred from homology"/>
<evidence type="ECO:0000256" key="4">
    <source>
        <dbReference type="ARBA" id="ARBA00022475"/>
    </source>
</evidence>
<dbReference type="InterPro" id="IPR015856">
    <property type="entry name" value="ABC_transpr_CbiO/EcfA_su"/>
</dbReference>
<dbReference type="SUPFAM" id="SSF52540">
    <property type="entry name" value="P-loop containing nucleoside triphosphate hydrolases"/>
    <property type="match status" value="1"/>
</dbReference>
<sequence length="292" mass="32777">MGGTAGEILSIKFENVSYIYDRKTPFEKEAVSNISFEIKEDEPIAILGRTGSGKSTILQLMNGIIKPTIGMVEVDGIQTSDKASIVEVRKKIGLVFQYPEHQFFAENIYEEIAFGPRNFGMNETDIRKLIMDSIMIVGLRPDILSRSPFALSGGEQRKVAIASIISCDPKYLIFDEPTSSLDPVSAKKFFDMLKVFQSRGKSTVMVTHSVEEAITHFKKLLVISDGKIVFYGNSDGLLNEEALESWGLMPPPMMRVISKVKKECGNLYRLKEKIYSTDSDKFSDIVFRETKK</sequence>
<dbReference type="PROSITE" id="PS50893">
    <property type="entry name" value="ABC_TRANSPORTER_2"/>
    <property type="match status" value="1"/>
</dbReference>